<sequence>MTELSVGAEFSMSGMLPVHAALPLPVDMFLAVGLPGNILTLFNALFHGSLLLPHPAVLTIKDMAHVRQVNAHALSDPLTHSQLGAYVCEAKTLFLQLEATNHKVSGSGMSSLPGGPTRGVPADTLPALLVGANALGSIPPCPSSFLPPASGASVNGQLGCR</sequence>
<organism evidence="1 2">
    <name type="scientific">Hydnum rufescens UP504</name>
    <dbReference type="NCBI Taxonomy" id="1448309"/>
    <lineage>
        <taxon>Eukaryota</taxon>
        <taxon>Fungi</taxon>
        <taxon>Dikarya</taxon>
        <taxon>Basidiomycota</taxon>
        <taxon>Agaricomycotina</taxon>
        <taxon>Agaricomycetes</taxon>
        <taxon>Cantharellales</taxon>
        <taxon>Hydnaceae</taxon>
        <taxon>Hydnum</taxon>
    </lineage>
</organism>
<keyword evidence="2" id="KW-1185">Reference proteome</keyword>
<dbReference type="AlphaFoldDB" id="A0A9P6AMK7"/>
<protein>
    <submittedName>
        <fullName evidence="1">Uncharacterized protein</fullName>
    </submittedName>
</protein>
<evidence type="ECO:0000313" key="2">
    <source>
        <dbReference type="Proteomes" id="UP000886523"/>
    </source>
</evidence>
<evidence type="ECO:0000313" key="1">
    <source>
        <dbReference type="EMBL" id="KAF9508184.1"/>
    </source>
</evidence>
<comment type="caution">
    <text evidence="1">The sequence shown here is derived from an EMBL/GenBank/DDBJ whole genome shotgun (WGS) entry which is preliminary data.</text>
</comment>
<name>A0A9P6AMK7_9AGAM</name>
<dbReference type="EMBL" id="MU129063">
    <property type="protein sequence ID" value="KAF9508184.1"/>
    <property type="molecule type" value="Genomic_DNA"/>
</dbReference>
<reference evidence="1" key="1">
    <citation type="journal article" date="2020" name="Nat. Commun.">
        <title>Large-scale genome sequencing of mycorrhizal fungi provides insights into the early evolution of symbiotic traits.</title>
        <authorList>
            <person name="Miyauchi S."/>
            <person name="Kiss E."/>
            <person name="Kuo A."/>
            <person name="Drula E."/>
            <person name="Kohler A."/>
            <person name="Sanchez-Garcia M."/>
            <person name="Morin E."/>
            <person name="Andreopoulos B."/>
            <person name="Barry K.W."/>
            <person name="Bonito G."/>
            <person name="Buee M."/>
            <person name="Carver A."/>
            <person name="Chen C."/>
            <person name="Cichocki N."/>
            <person name="Clum A."/>
            <person name="Culley D."/>
            <person name="Crous P.W."/>
            <person name="Fauchery L."/>
            <person name="Girlanda M."/>
            <person name="Hayes R.D."/>
            <person name="Keri Z."/>
            <person name="LaButti K."/>
            <person name="Lipzen A."/>
            <person name="Lombard V."/>
            <person name="Magnuson J."/>
            <person name="Maillard F."/>
            <person name="Murat C."/>
            <person name="Nolan M."/>
            <person name="Ohm R.A."/>
            <person name="Pangilinan J."/>
            <person name="Pereira M.F."/>
            <person name="Perotto S."/>
            <person name="Peter M."/>
            <person name="Pfister S."/>
            <person name="Riley R."/>
            <person name="Sitrit Y."/>
            <person name="Stielow J.B."/>
            <person name="Szollosi G."/>
            <person name="Zifcakova L."/>
            <person name="Stursova M."/>
            <person name="Spatafora J.W."/>
            <person name="Tedersoo L."/>
            <person name="Vaario L.M."/>
            <person name="Yamada A."/>
            <person name="Yan M."/>
            <person name="Wang P."/>
            <person name="Xu J."/>
            <person name="Bruns T."/>
            <person name="Baldrian P."/>
            <person name="Vilgalys R."/>
            <person name="Dunand C."/>
            <person name="Henrissat B."/>
            <person name="Grigoriev I.V."/>
            <person name="Hibbett D."/>
            <person name="Nagy L.G."/>
            <person name="Martin F.M."/>
        </authorList>
    </citation>
    <scope>NUCLEOTIDE SEQUENCE</scope>
    <source>
        <strain evidence="1">UP504</strain>
    </source>
</reference>
<proteinExistence type="predicted"/>
<dbReference type="Proteomes" id="UP000886523">
    <property type="component" value="Unassembled WGS sequence"/>
</dbReference>
<accession>A0A9P6AMK7</accession>
<gene>
    <name evidence="1" type="ORF">BS47DRAFT_1366096</name>
</gene>